<dbReference type="OrthoDB" id="6298600at2759"/>
<dbReference type="EMBL" id="LUCH01007023">
    <property type="protein sequence ID" value="KAF5396957.1"/>
    <property type="molecule type" value="Genomic_DNA"/>
</dbReference>
<evidence type="ECO:0000313" key="3">
    <source>
        <dbReference type="Proteomes" id="UP000748531"/>
    </source>
</evidence>
<comment type="caution">
    <text evidence="2">The sequence shown here is derived from an EMBL/GenBank/DDBJ whole genome shotgun (WGS) entry which is preliminary data.</text>
</comment>
<accession>A0A8J4TAE4</accession>
<proteinExistence type="predicted"/>
<dbReference type="SUPFAM" id="SSF55797">
    <property type="entry name" value="PR-1-like"/>
    <property type="match status" value="1"/>
</dbReference>
<sequence>MILCMLVVCTVVVSEGELTQTERDKTLCYQNTLRQITSNCMYPGRVKVNNLTWDKTLEYFAHIYSRPTHIYDDYIIDLAKFCEKTNLLDVPYEVDQYEE</sequence>
<dbReference type="InterPro" id="IPR035940">
    <property type="entry name" value="CAP_sf"/>
</dbReference>
<reference evidence="2" key="1">
    <citation type="submission" date="2019-05" db="EMBL/GenBank/DDBJ databases">
        <title>Annotation for the trematode Paragonimus heterotremus.</title>
        <authorList>
            <person name="Choi Y.-J."/>
        </authorList>
    </citation>
    <scope>NUCLEOTIDE SEQUENCE</scope>
    <source>
        <strain evidence="2">LC</strain>
    </source>
</reference>
<keyword evidence="3" id="KW-1185">Reference proteome</keyword>
<dbReference type="AlphaFoldDB" id="A0A8J4TAE4"/>
<gene>
    <name evidence="2" type="ORF">PHET_09998</name>
</gene>
<feature type="signal peptide" evidence="1">
    <location>
        <begin position="1"/>
        <end position="16"/>
    </location>
</feature>
<evidence type="ECO:0000256" key="1">
    <source>
        <dbReference type="SAM" id="SignalP"/>
    </source>
</evidence>
<name>A0A8J4TAE4_9TREM</name>
<evidence type="ECO:0000313" key="2">
    <source>
        <dbReference type="EMBL" id="KAF5396957.1"/>
    </source>
</evidence>
<protein>
    <submittedName>
        <fullName evidence="2">Uncharacterized protein</fullName>
    </submittedName>
</protein>
<keyword evidence="1" id="KW-0732">Signal</keyword>
<feature type="chain" id="PRO_5035232095" evidence="1">
    <location>
        <begin position="17"/>
        <end position="99"/>
    </location>
</feature>
<organism evidence="2 3">
    <name type="scientific">Paragonimus heterotremus</name>
    <dbReference type="NCBI Taxonomy" id="100268"/>
    <lineage>
        <taxon>Eukaryota</taxon>
        <taxon>Metazoa</taxon>
        <taxon>Spiralia</taxon>
        <taxon>Lophotrochozoa</taxon>
        <taxon>Platyhelminthes</taxon>
        <taxon>Trematoda</taxon>
        <taxon>Digenea</taxon>
        <taxon>Plagiorchiida</taxon>
        <taxon>Troglotremata</taxon>
        <taxon>Troglotrematidae</taxon>
        <taxon>Paragonimus</taxon>
    </lineage>
</organism>
<dbReference type="Proteomes" id="UP000748531">
    <property type="component" value="Unassembled WGS sequence"/>
</dbReference>